<sequence length="84" mass="10009">MAKGFHDDRYRVLIADLVSERKARGWSQRELAECIGRHQQFVSRYETGERRLDVIEYFDICFRIGFDPMGIVYHAMGRSMDHLR</sequence>
<proteinExistence type="predicted"/>
<keyword evidence="3" id="KW-1185">Reference proteome</keyword>
<dbReference type="PROSITE" id="PS50943">
    <property type="entry name" value="HTH_CROC1"/>
    <property type="match status" value="1"/>
</dbReference>
<reference evidence="2 3" key="1">
    <citation type="submission" date="2021-08" db="EMBL/GenBank/DDBJ databases">
        <title>Comparative Genomics Analysis of the Genus Qipengyuania Reveals Extensive Genetic Diversity and Metabolic Versatility, Including the Description of Fifteen Novel Species.</title>
        <authorList>
            <person name="Liu Y."/>
        </authorList>
    </citation>
    <scope>NUCLEOTIDE SEQUENCE [LARGE SCALE GENOMIC DNA]</scope>
    <source>
        <strain evidence="2 3">1NDH17</strain>
    </source>
</reference>
<dbReference type="SUPFAM" id="SSF47413">
    <property type="entry name" value="lambda repressor-like DNA-binding domains"/>
    <property type="match status" value="1"/>
</dbReference>
<evidence type="ECO:0000313" key="3">
    <source>
        <dbReference type="Proteomes" id="UP000783253"/>
    </source>
</evidence>
<evidence type="ECO:0000313" key="2">
    <source>
        <dbReference type="EMBL" id="MBX7456653.1"/>
    </source>
</evidence>
<dbReference type="Proteomes" id="UP000783253">
    <property type="component" value="Unassembled WGS sequence"/>
</dbReference>
<dbReference type="SMART" id="SM00530">
    <property type="entry name" value="HTH_XRE"/>
    <property type="match status" value="1"/>
</dbReference>
<dbReference type="Pfam" id="PF01381">
    <property type="entry name" value="HTH_3"/>
    <property type="match status" value="1"/>
</dbReference>
<comment type="caution">
    <text evidence="2">The sequence shown here is derived from an EMBL/GenBank/DDBJ whole genome shotgun (WGS) entry which is preliminary data.</text>
</comment>
<dbReference type="EMBL" id="JAIGNK010000001">
    <property type="protein sequence ID" value="MBX7456653.1"/>
    <property type="molecule type" value="Genomic_DNA"/>
</dbReference>
<gene>
    <name evidence="2" type="ORF">K3152_00180</name>
</gene>
<dbReference type="Gene3D" id="1.10.260.40">
    <property type="entry name" value="lambda repressor-like DNA-binding domains"/>
    <property type="match status" value="1"/>
</dbReference>
<dbReference type="CDD" id="cd00093">
    <property type="entry name" value="HTH_XRE"/>
    <property type="match status" value="1"/>
</dbReference>
<name>A0ABS7IZM5_9SPHN</name>
<evidence type="ECO:0000259" key="1">
    <source>
        <dbReference type="PROSITE" id="PS50943"/>
    </source>
</evidence>
<organism evidence="2 3">
    <name type="scientific">Qipengyuania polymorpha</name>
    <dbReference type="NCBI Taxonomy" id="2867234"/>
    <lineage>
        <taxon>Bacteria</taxon>
        <taxon>Pseudomonadati</taxon>
        <taxon>Pseudomonadota</taxon>
        <taxon>Alphaproteobacteria</taxon>
        <taxon>Sphingomonadales</taxon>
        <taxon>Erythrobacteraceae</taxon>
        <taxon>Qipengyuania</taxon>
    </lineage>
</organism>
<dbReference type="InterPro" id="IPR010982">
    <property type="entry name" value="Lambda_DNA-bd_dom_sf"/>
</dbReference>
<accession>A0ABS7IZM5</accession>
<protein>
    <submittedName>
        <fullName evidence="2">Helix-turn-helix domain-containing protein</fullName>
    </submittedName>
</protein>
<feature type="domain" description="HTH cro/C1-type" evidence="1">
    <location>
        <begin position="17"/>
        <end position="54"/>
    </location>
</feature>
<dbReference type="InterPro" id="IPR001387">
    <property type="entry name" value="Cro/C1-type_HTH"/>
</dbReference>